<comment type="catalytic activity">
    <reaction evidence="1 13">
        <text>Thiol-dependent hydrolysis of ester, thioester, amide, peptide and isopeptide bonds formed by the C-terminal Gly of ubiquitin (a 76-residue protein attached to proteins as an intracellular targeting signal).</text>
        <dbReference type="EC" id="3.4.19.12"/>
    </reaction>
</comment>
<dbReference type="Pfam" id="PF18031">
    <property type="entry name" value="UCH_C"/>
    <property type="match status" value="1"/>
</dbReference>
<dbReference type="EMBL" id="CAJPIZ010005476">
    <property type="protein sequence ID" value="CAG2108644.1"/>
    <property type="molecule type" value="Genomic_DNA"/>
</dbReference>
<comment type="function">
    <text evidence="11">Catalytic component of the polycomb repressive deubiquitinase (PR-DUB) complex, a complex that specifically mediates deubiquitination of histone H2A monoubiquitinated at 'Lys-119' (H2AK118ub1). Mediates bisymmetric organization of the PR-DUB complex and is involved in association with nucleosomes to mediate deubiquitination. Does not deubiquitinate monoubiquitinated histone H2B. Required to maintain the transcriptionally repressive state of homeotic genes throughout development. The PR-DUB complex has weak or no activity toward 'Lys-48'- and 'Lys-63'-linked polyubiquitin chains. Polycomb group (PcG) protein.</text>
</comment>
<dbReference type="PANTHER" id="PTHR10589">
    <property type="entry name" value="UBIQUITIN CARBOXYL-TERMINAL HYDROLASE"/>
    <property type="match status" value="1"/>
</dbReference>
<dbReference type="InterPro" id="IPR001578">
    <property type="entry name" value="Peptidase_C12_UCH"/>
</dbReference>
<dbReference type="AlphaFoldDB" id="A0A7R9KRT9"/>
<feature type="compositionally biased region" description="Polar residues" evidence="14">
    <location>
        <begin position="232"/>
        <end position="246"/>
    </location>
</feature>
<name>A0A7R9KRT9_9ACAR</name>
<feature type="non-terminal residue" evidence="17">
    <location>
        <position position="882"/>
    </location>
</feature>
<organism evidence="17">
    <name type="scientific">Medioppia subpectinata</name>
    <dbReference type="NCBI Taxonomy" id="1979941"/>
    <lineage>
        <taxon>Eukaryota</taxon>
        <taxon>Metazoa</taxon>
        <taxon>Ecdysozoa</taxon>
        <taxon>Arthropoda</taxon>
        <taxon>Chelicerata</taxon>
        <taxon>Arachnida</taxon>
        <taxon>Acari</taxon>
        <taxon>Acariformes</taxon>
        <taxon>Sarcoptiformes</taxon>
        <taxon>Oribatida</taxon>
        <taxon>Brachypylina</taxon>
        <taxon>Oppioidea</taxon>
        <taxon>Oppiidae</taxon>
        <taxon>Medioppia</taxon>
    </lineage>
</organism>
<evidence type="ECO:0000256" key="4">
    <source>
        <dbReference type="ARBA" id="ARBA00022670"/>
    </source>
</evidence>
<dbReference type="GO" id="GO:0016579">
    <property type="term" value="P:protein deubiquitination"/>
    <property type="evidence" value="ECO:0007669"/>
    <property type="project" value="TreeGrafter"/>
</dbReference>
<keyword evidence="8 13" id="KW-0788">Thiol protease</keyword>
<dbReference type="InterPro" id="IPR009057">
    <property type="entry name" value="Homeodomain-like_sf"/>
</dbReference>
<feature type="region of interest" description="Disordered" evidence="14">
    <location>
        <begin position="825"/>
        <end position="845"/>
    </location>
</feature>
<evidence type="ECO:0000256" key="10">
    <source>
        <dbReference type="ARBA" id="ARBA00023242"/>
    </source>
</evidence>
<dbReference type="FunFam" id="3.40.532.10:FF:000002">
    <property type="entry name" value="Ubiquitin carboxyl-terminal hydrolase"/>
    <property type="match status" value="1"/>
</dbReference>
<dbReference type="GO" id="GO:0004843">
    <property type="term" value="F:cysteine-type deubiquitinase activity"/>
    <property type="evidence" value="ECO:0007669"/>
    <property type="project" value="UniProtKB-UniRule"/>
</dbReference>
<evidence type="ECO:0000256" key="7">
    <source>
        <dbReference type="ARBA" id="ARBA00022801"/>
    </source>
</evidence>
<evidence type="ECO:0000259" key="16">
    <source>
        <dbReference type="PROSITE" id="PS52048"/>
    </source>
</evidence>
<feature type="site" description="Important for enzyme activity" evidence="13">
    <location>
        <position position="495"/>
    </location>
</feature>
<dbReference type="PANTHER" id="PTHR10589:SF28">
    <property type="entry name" value="UBIQUITIN CARBOXYL-TERMINAL HYDROLASE BAP1"/>
    <property type="match status" value="1"/>
</dbReference>
<feature type="region of interest" description="Disordered" evidence="14">
    <location>
        <begin position="648"/>
        <end position="682"/>
    </location>
</feature>
<dbReference type="GO" id="GO:0005634">
    <property type="term" value="C:nucleus"/>
    <property type="evidence" value="ECO:0007669"/>
    <property type="project" value="UniProtKB-SubCell"/>
</dbReference>
<sequence>GQAGINQLGGLFVNGRPLPLHVRHRIIELALLGVRPCDISRQLLVSHGCVSKILTRFYETGSIKPGTNHLRSIGGSKPKHVTTPNIVKRILRLKQENPAIFAWEIRDLLRRELITYNQKHANSGTSSSSSSSGRESDLQVNVIPSISSINRILRNGTNALFEWTPNSNHSSGGESNDTINAANNEMSRKSQNQCQPVLAKRRQKKFKTYSIEEILKKDDFSNDNGEEVVCSENPNPNGYQPNPSGGQQLTVQQQLYYSYYCQALMASRPAITGSADPSVRSNICEMPYDLYRLSEGWLELESDPGLFTLLLEDFGCKGIQVEEIYDLAKPIEGTVFGFIFLFKWVEERRGRWRSRGNEHNGPAGGHHTTDQIENEEVVNEMFFAQQMVPNSCATHALLSVLLNCPHIQLGSALHRFQMDTKFMSPENKGYAIGNCPELARAHNSHAAPSHEISIENKFSTASRPANLSATQRSSSLDAFHFASYVPINGRLIELDGLKRFPIDHGSIEDEYWTEKFRKVIRQRLERETQPSEGNDIRYNLMAVVPDKRVNYLNKLNILKTNRHIVLEALQEITRPTRLPTPLDYHNYSKYPEILMKPQEEMLDTNKTDGNNNDSNKETKKTNEIQEPLTISIAEESVRSDLRLPLSIQTSISPTPSSSSSTDTSSEIGSAFNSPNNTSCDNTDERVNQMIVCKLFNRKPKTGPSTPTIDISSPSPSSMSSSTPTPAITSTHSPSIPSPSMSTSTRSSTPSKAFTAIDLVALLKNLEIDINSTEINLKDELEKRRQFRVDDSRRTHNYDQFITTFLAMLAERGQLADLVERDLGVSSSVPNCSDQQKRSLTTPPVSPSSLIASLMTSVINNTANKSKKRKKRLRKHSRKLKKV</sequence>
<feature type="compositionally biased region" description="Polar residues" evidence="14">
    <location>
        <begin position="670"/>
        <end position="680"/>
    </location>
</feature>
<evidence type="ECO:0000256" key="2">
    <source>
        <dbReference type="ARBA" id="ARBA00004123"/>
    </source>
</evidence>
<dbReference type="PROSITE" id="PS52048">
    <property type="entry name" value="UCH_DOMAIN"/>
    <property type="match status" value="1"/>
</dbReference>
<dbReference type="GO" id="GO:0006325">
    <property type="term" value="P:chromatin organization"/>
    <property type="evidence" value="ECO:0007669"/>
    <property type="project" value="UniProtKB-KW"/>
</dbReference>
<evidence type="ECO:0000256" key="14">
    <source>
        <dbReference type="SAM" id="MobiDB-lite"/>
    </source>
</evidence>
<evidence type="ECO:0000313" key="18">
    <source>
        <dbReference type="Proteomes" id="UP000759131"/>
    </source>
</evidence>
<dbReference type="SUPFAM" id="SSF46689">
    <property type="entry name" value="Homeodomain-like"/>
    <property type="match status" value="1"/>
</dbReference>
<evidence type="ECO:0000256" key="3">
    <source>
        <dbReference type="ARBA" id="ARBA00007182"/>
    </source>
</evidence>
<dbReference type="InterPro" id="IPR001523">
    <property type="entry name" value="Paired_dom"/>
</dbReference>
<feature type="region of interest" description="Disordered" evidence="14">
    <location>
        <begin position="603"/>
        <end position="627"/>
    </location>
</feature>
<feature type="region of interest" description="Disordered" evidence="14">
    <location>
        <begin position="863"/>
        <end position="882"/>
    </location>
</feature>
<evidence type="ECO:0000256" key="13">
    <source>
        <dbReference type="PROSITE-ProRule" id="PRU01393"/>
    </source>
</evidence>
<reference evidence="17" key="1">
    <citation type="submission" date="2020-11" db="EMBL/GenBank/DDBJ databases">
        <authorList>
            <person name="Tran Van P."/>
        </authorList>
    </citation>
    <scope>NUCLEOTIDE SEQUENCE</scope>
</reference>
<keyword evidence="4 13" id="KW-0645">Protease</keyword>
<dbReference type="Gene3D" id="3.40.532.10">
    <property type="entry name" value="Peptidase C12, ubiquitin carboxyl-terminal hydrolase"/>
    <property type="match status" value="1"/>
</dbReference>
<feature type="domain" description="Paired" evidence="15">
    <location>
        <begin position="1"/>
        <end position="156"/>
    </location>
</feature>
<evidence type="ECO:0000256" key="5">
    <source>
        <dbReference type="ARBA" id="ARBA00022724"/>
    </source>
</evidence>
<evidence type="ECO:0000256" key="6">
    <source>
        <dbReference type="ARBA" id="ARBA00022786"/>
    </source>
</evidence>
<evidence type="ECO:0000259" key="15">
    <source>
        <dbReference type="PROSITE" id="PS51057"/>
    </source>
</evidence>
<dbReference type="OrthoDB" id="1924260at2759"/>
<evidence type="ECO:0000256" key="9">
    <source>
        <dbReference type="ARBA" id="ARBA00022853"/>
    </source>
</evidence>
<keyword evidence="5" id="KW-0563">Paired box</keyword>
<evidence type="ECO:0000313" key="17">
    <source>
        <dbReference type="EMBL" id="CAD7628214.1"/>
    </source>
</evidence>
<dbReference type="SMART" id="SM00351">
    <property type="entry name" value="PAX"/>
    <property type="match status" value="1"/>
</dbReference>
<dbReference type="EC" id="3.4.19.12" evidence="13"/>
<feature type="active site" description="Proton donor" evidence="13">
    <location>
        <position position="480"/>
    </location>
</feature>
<feature type="site" description="Transition state stabilizer" evidence="13">
    <location>
        <position position="386"/>
    </location>
</feature>
<dbReference type="PROSITE" id="PS00034">
    <property type="entry name" value="PAIRED_1"/>
    <property type="match status" value="1"/>
</dbReference>
<feature type="compositionally biased region" description="Basic and acidic residues" evidence="14">
    <location>
        <begin position="614"/>
        <end position="623"/>
    </location>
</feature>
<comment type="similarity">
    <text evidence="3">Belongs to the peptidase C12 family. BAP1 subfamily.</text>
</comment>
<dbReference type="Pfam" id="PF00292">
    <property type="entry name" value="PAX"/>
    <property type="match status" value="1"/>
</dbReference>
<dbReference type="PROSITE" id="PS51057">
    <property type="entry name" value="PAIRED_2"/>
    <property type="match status" value="1"/>
</dbReference>
<proteinExistence type="inferred from homology"/>
<feature type="active site" description="Nucleophile" evidence="13">
    <location>
        <position position="392"/>
    </location>
</feature>
<protein>
    <recommendedName>
        <fullName evidence="13">ubiquitinyl hydrolase 1</fullName>
        <ecNumber evidence="13">3.4.19.12</ecNumber>
    </recommendedName>
</protein>
<dbReference type="Pfam" id="PF01088">
    <property type="entry name" value="Peptidase_C12"/>
    <property type="match status" value="1"/>
</dbReference>
<dbReference type="InterPro" id="IPR043182">
    <property type="entry name" value="PAIRED_DNA-bd_dom"/>
</dbReference>
<feature type="domain" description="UCH catalytic" evidence="16">
    <location>
        <begin position="296"/>
        <end position="545"/>
    </location>
</feature>
<dbReference type="Gene3D" id="1.10.10.10">
    <property type="entry name" value="Winged helix-like DNA-binding domain superfamily/Winged helix DNA-binding domain"/>
    <property type="match status" value="2"/>
</dbReference>
<dbReference type="GO" id="GO:0003677">
    <property type="term" value="F:DNA binding"/>
    <property type="evidence" value="ECO:0007669"/>
    <property type="project" value="InterPro"/>
</dbReference>
<dbReference type="InterPro" id="IPR038765">
    <property type="entry name" value="Papain-like_cys_pep_sf"/>
</dbReference>
<evidence type="ECO:0000256" key="12">
    <source>
        <dbReference type="ARBA" id="ARBA00049710"/>
    </source>
</evidence>
<dbReference type="SUPFAM" id="SSF54001">
    <property type="entry name" value="Cysteine proteinases"/>
    <property type="match status" value="1"/>
</dbReference>
<dbReference type="PROSITE" id="PS52049">
    <property type="entry name" value="ULD"/>
    <property type="match status" value="1"/>
</dbReference>
<evidence type="ECO:0000256" key="11">
    <source>
        <dbReference type="ARBA" id="ARBA00046227"/>
    </source>
</evidence>
<comment type="subunit">
    <text evidence="12">Catalytic component of the polycomb repressive deubiquitinase (PR-DUB) complex, at least composed of caly/calypso, Asx and sba (MBD5/6 homolog). The PR-DUB complex associates with nucleosomes to mediate deubiquitination of histone H2AK118ub1 substrates; the association requires the positively charged C-terminal tail of caly, probably due to direct binding of DNA. Interacts (via ULD domain) with Asx (via DEUBAD domain); the interaction produces a stable heterodimer with a composite binding site for ubiquitin. Homodimerizes (via coiled-coil hinge-region between the UCH and ULD domains) to mediate assembly of 2 copies of the caly-Asx heterodimer into a bisymmetric tetramer; dimerization enhances PR-DUB association with nucleosomes.</text>
</comment>
<feature type="region of interest" description="Disordered" evidence="14">
    <location>
        <begin position="225"/>
        <end position="246"/>
    </location>
</feature>
<dbReference type="EMBL" id="OC860051">
    <property type="protein sequence ID" value="CAD7628214.1"/>
    <property type="molecule type" value="Genomic_DNA"/>
</dbReference>
<feature type="compositionally biased region" description="Low complexity" evidence="14">
    <location>
        <begin position="701"/>
        <end position="749"/>
    </location>
</feature>
<keyword evidence="18" id="KW-1185">Reference proteome</keyword>
<keyword evidence="10" id="KW-0539">Nucleus</keyword>
<feature type="compositionally biased region" description="Low complexity" evidence="14">
    <location>
        <begin position="648"/>
        <end position="669"/>
    </location>
</feature>
<evidence type="ECO:0000256" key="1">
    <source>
        <dbReference type="ARBA" id="ARBA00000707"/>
    </source>
</evidence>
<dbReference type="Proteomes" id="UP000759131">
    <property type="component" value="Unassembled WGS sequence"/>
</dbReference>
<comment type="subcellular location">
    <subcellularLocation>
        <location evidence="2">Nucleus</location>
    </subcellularLocation>
</comment>
<dbReference type="GO" id="GO:0006355">
    <property type="term" value="P:regulation of DNA-templated transcription"/>
    <property type="evidence" value="ECO:0007669"/>
    <property type="project" value="InterPro"/>
</dbReference>
<keyword evidence="6 13" id="KW-0833">Ubl conjugation pathway</keyword>
<dbReference type="InterPro" id="IPR036959">
    <property type="entry name" value="Peptidase_C12_UCH_sf"/>
</dbReference>
<dbReference type="InterPro" id="IPR041507">
    <property type="entry name" value="UCH_C"/>
</dbReference>
<feature type="region of interest" description="Disordered" evidence="14">
    <location>
        <begin position="697"/>
        <end position="749"/>
    </location>
</feature>
<feature type="compositionally biased region" description="Basic residues" evidence="14">
    <location>
        <begin position="864"/>
        <end position="882"/>
    </location>
</feature>
<evidence type="ECO:0000256" key="8">
    <source>
        <dbReference type="ARBA" id="ARBA00022807"/>
    </source>
</evidence>
<dbReference type="InterPro" id="IPR036388">
    <property type="entry name" value="WH-like_DNA-bd_sf"/>
</dbReference>
<dbReference type="GO" id="GO:0006511">
    <property type="term" value="P:ubiquitin-dependent protein catabolic process"/>
    <property type="evidence" value="ECO:0007669"/>
    <property type="project" value="UniProtKB-UniRule"/>
</dbReference>
<dbReference type="PRINTS" id="PR00027">
    <property type="entry name" value="PAIREDBOX"/>
</dbReference>
<keyword evidence="7 13" id="KW-0378">Hydrolase</keyword>
<keyword evidence="9" id="KW-0156">Chromatin regulator</keyword>
<dbReference type="GO" id="GO:0005737">
    <property type="term" value="C:cytoplasm"/>
    <property type="evidence" value="ECO:0007669"/>
    <property type="project" value="TreeGrafter"/>
</dbReference>
<gene>
    <name evidence="17" type="ORF">OSB1V03_LOCUS8636</name>
</gene>
<dbReference type="Gene3D" id="1.20.58.860">
    <property type="match status" value="1"/>
</dbReference>
<accession>A0A7R9KRT9</accession>